<reference evidence="3" key="1">
    <citation type="journal article" date="2017" name="Nat. Ecol. Evol.">
        <title>Genome expansion and lineage-specific genetic innovations in the forest pathogenic fungi Armillaria.</title>
        <authorList>
            <person name="Sipos G."/>
            <person name="Prasanna A.N."/>
            <person name="Walter M.C."/>
            <person name="O'Connor E."/>
            <person name="Balint B."/>
            <person name="Krizsan K."/>
            <person name="Kiss B."/>
            <person name="Hess J."/>
            <person name="Varga T."/>
            <person name="Slot J."/>
            <person name="Riley R."/>
            <person name="Boka B."/>
            <person name="Rigling D."/>
            <person name="Barry K."/>
            <person name="Lee J."/>
            <person name="Mihaltcheva S."/>
            <person name="LaButti K."/>
            <person name="Lipzen A."/>
            <person name="Waldron R."/>
            <person name="Moloney N.M."/>
            <person name="Sperisen C."/>
            <person name="Kredics L."/>
            <person name="Vagvoelgyi C."/>
            <person name="Patrignani A."/>
            <person name="Fitzpatrick D."/>
            <person name="Nagy I."/>
            <person name="Doyle S."/>
            <person name="Anderson J.B."/>
            <person name="Grigoriev I.V."/>
            <person name="Gueldener U."/>
            <person name="Muensterkoetter M."/>
            <person name="Nagy L.G."/>
        </authorList>
    </citation>
    <scope>NUCLEOTIDE SEQUENCE [LARGE SCALE GENOMIC DNA]</scope>
    <source>
        <strain evidence="3">Ar21-2</strain>
    </source>
</reference>
<feature type="signal peptide" evidence="1">
    <location>
        <begin position="1"/>
        <end position="19"/>
    </location>
</feature>
<protein>
    <recommendedName>
        <fullName evidence="4">Secreted protein</fullName>
    </recommendedName>
</protein>
<keyword evidence="3" id="KW-1185">Reference proteome</keyword>
<evidence type="ECO:0000313" key="2">
    <source>
        <dbReference type="EMBL" id="PBK93371.1"/>
    </source>
</evidence>
<evidence type="ECO:0008006" key="4">
    <source>
        <dbReference type="Google" id="ProtNLM"/>
    </source>
</evidence>
<name>A0A2H3DDS9_ARMGA</name>
<gene>
    <name evidence="2" type="ORF">ARMGADRAFT_1012288</name>
</gene>
<evidence type="ECO:0000313" key="3">
    <source>
        <dbReference type="Proteomes" id="UP000217790"/>
    </source>
</evidence>
<organism evidence="2 3">
    <name type="scientific">Armillaria gallica</name>
    <name type="common">Bulbous honey fungus</name>
    <name type="synonym">Armillaria bulbosa</name>
    <dbReference type="NCBI Taxonomy" id="47427"/>
    <lineage>
        <taxon>Eukaryota</taxon>
        <taxon>Fungi</taxon>
        <taxon>Dikarya</taxon>
        <taxon>Basidiomycota</taxon>
        <taxon>Agaricomycotina</taxon>
        <taxon>Agaricomycetes</taxon>
        <taxon>Agaricomycetidae</taxon>
        <taxon>Agaricales</taxon>
        <taxon>Marasmiineae</taxon>
        <taxon>Physalacriaceae</taxon>
        <taxon>Armillaria</taxon>
    </lineage>
</organism>
<dbReference type="OrthoDB" id="10293085at2759"/>
<dbReference type="Proteomes" id="UP000217790">
    <property type="component" value="Unassembled WGS sequence"/>
</dbReference>
<accession>A0A2H3DDS9</accession>
<sequence>MTVLVLLILPFYVTTKSWGRMVQIPRPMSSKAIELVAAVYRYANMLLVHAVETQAAVRHYSVVSTPIQLRKPGLAARVKACEGLTRV</sequence>
<dbReference type="EMBL" id="KZ293656">
    <property type="protein sequence ID" value="PBK93371.1"/>
    <property type="molecule type" value="Genomic_DNA"/>
</dbReference>
<dbReference type="AlphaFoldDB" id="A0A2H3DDS9"/>
<proteinExistence type="predicted"/>
<dbReference type="InParanoid" id="A0A2H3DDS9"/>
<feature type="chain" id="PRO_5013823472" description="Secreted protein" evidence="1">
    <location>
        <begin position="20"/>
        <end position="87"/>
    </location>
</feature>
<keyword evidence="1" id="KW-0732">Signal</keyword>
<evidence type="ECO:0000256" key="1">
    <source>
        <dbReference type="SAM" id="SignalP"/>
    </source>
</evidence>